<name>H6L4S8_SAPGL</name>
<dbReference type="RefSeq" id="WP_015692718.1">
    <property type="nucleotide sequence ID" value="NC_016940.1"/>
</dbReference>
<dbReference type="OrthoDB" id="9817368at2"/>
<sequence>MNKIFLFSLLISLLFMQAAEAQLLNRVKRGEKAAVIPDAPTVAEARLMSKEERSDLYARIYPLRTDSAAYFIEGLDLGVHMADGSKLKLAAAVASGNRFVLPLEGFPIFHLTEIGSIKGDEYVEKYSQAKDIIPEGSLLLAVECPKTSVYKNGQEAYSLYDEKVERRMLQLADGQYILFSFKEDEQDYSQVLNVLAVLGKDKAAARQFYADGRAEAIVKEILEKRDKKVKAYHDEVAARHAAAKKERFERASSVRFPAKGKSQLPKSIREKCLNELISISNNGGYDIGPLLYFNITSDDFSVQRHKNGYILYRYWRGAMATDEKEEGLARIIQFELRQQYLGYGDYSEEVGIALIRYYERNYMLEKNVPFGQ</sequence>
<dbReference type="KEGG" id="sgn:SGRA_2374"/>
<gene>
    <name evidence="2" type="ordered locus">SGRA_2374</name>
</gene>
<dbReference type="Proteomes" id="UP000007519">
    <property type="component" value="Chromosome"/>
</dbReference>
<accession>H6L4S8</accession>
<proteinExistence type="predicted"/>
<keyword evidence="1" id="KW-0732">Signal</keyword>
<organism evidence="2 3">
    <name type="scientific">Saprospira grandis (strain Lewin)</name>
    <dbReference type="NCBI Taxonomy" id="984262"/>
    <lineage>
        <taxon>Bacteria</taxon>
        <taxon>Pseudomonadati</taxon>
        <taxon>Bacteroidota</taxon>
        <taxon>Saprospiria</taxon>
        <taxon>Saprospirales</taxon>
        <taxon>Saprospiraceae</taxon>
        <taxon>Saprospira</taxon>
    </lineage>
</organism>
<dbReference type="AlphaFoldDB" id="H6L4S8"/>
<reference evidence="2 3" key="1">
    <citation type="journal article" date="2012" name="Stand. Genomic Sci.">
        <title>Complete genome sequencing and analysis of Saprospira grandis str. Lewin, a predatory marine bacterium.</title>
        <authorList>
            <person name="Saw J.H."/>
            <person name="Yuryev A."/>
            <person name="Kanbe M."/>
            <person name="Hou S."/>
            <person name="Young A.G."/>
            <person name="Aizawa S."/>
            <person name="Alam M."/>
        </authorList>
    </citation>
    <scope>NUCLEOTIDE SEQUENCE [LARGE SCALE GENOMIC DNA]</scope>
    <source>
        <strain evidence="2 3">Lewin</strain>
    </source>
</reference>
<dbReference type="EMBL" id="CP002831">
    <property type="protein sequence ID" value="AFC25103.1"/>
    <property type="molecule type" value="Genomic_DNA"/>
</dbReference>
<feature type="chain" id="PRO_5003603899" evidence="1">
    <location>
        <begin position="22"/>
        <end position="372"/>
    </location>
</feature>
<evidence type="ECO:0000256" key="1">
    <source>
        <dbReference type="SAM" id="SignalP"/>
    </source>
</evidence>
<dbReference type="HOGENOM" id="CLU_743720_0_0_10"/>
<evidence type="ECO:0000313" key="3">
    <source>
        <dbReference type="Proteomes" id="UP000007519"/>
    </source>
</evidence>
<keyword evidence="3" id="KW-1185">Reference proteome</keyword>
<feature type="signal peptide" evidence="1">
    <location>
        <begin position="1"/>
        <end position="21"/>
    </location>
</feature>
<evidence type="ECO:0000313" key="2">
    <source>
        <dbReference type="EMBL" id="AFC25103.1"/>
    </source>
</evidence>
<protein>
    <submittedName>
        <fullName evidence="2">Uncharacterized protein</fullName>
    </submittedName>
</protein>
<dbReference type="STRING" id="984262.SGRA_2374"/>